<dbReference type="SUPFAM" id="SSF53933">
    <property type="entry name" value="Microbial ribonucleases"/>
    <property type="match status" value="1"/>
</dbReference>
<dbReference type="GO" id="GO:0003723">
    <property type="term" value="F:RNA binding"/>
    <property type="evidence" value="ECO:0007669"/>
    <property type="project" value="InterPro"/>
</dbReference>
<accession>A0A6J3LTI4</accession>
<dbReference type="PANTHER" id="PTHR42104:SF1">
    <property type="entry name" value="EXTRACELLULAR GUANYL-SPECIFIC RIBONUCLEASE RNTA (AFU_ORTHOLOGUE AFUA_4G03230)"/>
    <property type="match status" value="1"/>
</dbReference>
<dbReference type="InterPro" id="IPR016191">
    <property type="entry name" value="Ribonuclease/ribotoxin"/>
</dbReference>
<evidence type="ECO:0000256" key="7">
    <source>
        <dbReference type="ARBA" id="ARBA00023239"/>
    </source>
</evidence>
<evidence type="ECO:0000313" key="11">
    <source>
        <dbReference type="RefSeq" id="XP_033454973.1"/>
    </source>
</evidence>
<evidence type="ECO:0000256" key="9">
    <source>
        <dbReference type="SAM" id="SignalP"/>
    </source>
</evidence>
<dbReference type="InterPro" id="IPR000026">
    <property type="entry name" value="N1-like"/>
</dbReference>
<feature type="chain" id="PRO_5026929358" description="ribonuclease T1" evidence="9">
    <location>
        <begin position="21"/>
        <end position="153"/>
    </location>
</feature>
<reference evidence="11" key="2">
    <citation type="submission" date="2020-04" db="EMBL/GenBank/DDBJ databases">
        <authorList>
            <consortium name="NCBI Genome Project"/>
        </authorList>
    </citation>
    <scope>NUCLEOTIDE SEQUENCE</scope>
    <source>
        <strain evidence="11">CBS 342.82</strain>
    </source>
</reference>
<dbReference type="PANTHER" id="PTHR42104">
    <property type="entry name" value="EXTRACELLULAR GUANYL-SPECIFIC RIBONUCLEASE RNTA (AFU_ORTHOLOGUE AFUA_4G03230)"/>
    <property type="match status" value="1"/>
</dbReference>
<dbReference type="Proteomes" id="UP000504637">
    <property type="component" value="Unplaced"/>
</dbReference>
<organism evidence="11">
    <name type="scientific">Dissoconium aciculare CBS 342.82</name>
    <dbReference type="NCBI Taxonomy" id="1314786"/>
    <lineage>
        <taxon>Eukaryota</taxon>
        <taxon>Fungi</taxon>
        <taxon>Dikarya</taxon>
        <taxon>Ascomycota</taxon>
        <taxon>Pezizomycotina</taxon>
        <taxon>Dothideomycetes</taxon>
        <taxon>Dothideomycetidae</taxon>
        <taxon>Mycosphaerellales</taxon>
        <taxon>Dissoconiaceae</taxon>
        <taxon>Dissoconium</taxon>
    </lineage>
</organism>
<keyword evidence="10" id="KW-1185">Reference proteome</keyword>
<evidence type="ECO:0000256" key="8">
    <source>
        <dbReference type="ARBA" id="ARBA00034015"/>
    </source>
</evidence>
<reference evidence="11" key="1">
    <citation type="submission" date="2020-01" db="EMBL/GenBank/DDBJ databases">
        <authorList>
            <consortium name="DOE Joint Genome Institute"/>
            <person name="Haridas S."/>
            <person name="Albert R."/>
            <person name="Binder M."/>
            <person name="Bloem J."/>
            <person name="Labutti K."/>
            <person name="Salamov A."/>
            <person name="Andreopoulos B."/>
            <person name="Baker S.E."/>
            <person name="Barry K."/>
            <person name="Bills G."/>
            <person name="Bluhm B.H."/>
            <person name="Cannon C."/>
            <person name="Castanera R."/>
            <person name="Culley D.E."/>
            <person name="Daum C."/>
            <person name="Ezra D."/>
            <person name="Gonzalez J.B."/>
            <person name="Henrissat B."/>
            <person name="Kuo A."/>
            <person name="Liang C."/>
            <person name="Lipzen A."/>
            <person name="Lutzoni F."/>
            <person name="Magnuson J."/>
            <person name="Mondo S."/>
            <person name="Nolan M."/>
            <person name="Ohm R."/>
            <person name="Pangilinan J."/>
            <person name="Park H.-J."/>
            <person name="Ramirez L."/>
            <person name="Alfaro M."/>
            <person name="Sun H."/>
            <person name="Tritt A."/>
            <person name="Yoshinaga Y."/>
            <person name="Zwiers L.-H."/>
            <person name="Turgeon B.G."/>
            <person name="Goodwin S.B."/>
            <person name="Spatafora J.W."/>
            <person name="Crous P.W."/>
            <person name="Grigoriev I.V."/>
        </authorList>
    </citation>
    <scope>NUCLEOTIDE SEQUENCE</scope>
    <source>
        <strain evidence="11">CBS 342.82</strain>
    </source>
</reference>
<comment type="similarity">
    <text evidence="1">Belongs to the ribonuclease N1/T1 family.</text>
</comment>
<dbReference type="GO" id="GO:0016787">
    <property type="term" value="F:hydrolase activity"/>
    <property type="evidence" value="ECO:0007669"/>
    <property type="project" value="UniProtKB-KW"/>
</dbReference>
<evidence type="ECO:0000256" key="5">
    <source>
        <dbReference type="ARBA" id="ARBA00022801"/>
    </source>
</evidence>
<keyword evidence="9" id="KW-0732">Signal</keyword>
<dbReference type="Gene3D" id="3.10.450.30">
    <property type="entry name" value="Microbial ribonucleases"/>
    <property type="match status" value="1"/>
</dbReference>
<proteinExistence type="inferred from homology"/>
<name>A0A6J3LTI4_9PEZI</name>
<sequence>MRFDGIAALALALFAYHGQAAPVDEQESSASHLLGKRAVCGGVKYSNVAMQQGFEHAIDAYKHNSRLKGSAKMRYPHSFRNDEELNSPSCKKGTPGLFEFPVYPDGKAWRPGMDPGADRAVVRDHGNGVFTQCQFMTHTGAARRNGFARCSAS</sequence>
<evidence type="ECO:0000256" key="2">
    <source>
        <dbReference type="ARBA" id="ARBA00012549"/>
    </source>
</evidence>
<evidence type="ECO:0000256" key="4">
    <source>
        <dbReference type="ARBA" id="ARBA00022759"/>
    </source>
</evidence>
<evidence type="ECO:0000313" key="10">
    <source>
        <dbReference type="Proteomes" id="UP000504637"/>
    </source>
</evidence>
<dbReference type="AlphaFoldDB" id="A0A6J3LTI4"/>
<dbReference type="RefSeq" id="XP_033454973.1">
    <property type="nucleotide sequence ID" value="XM_033607158.1"/>
</dbReference>
<evidence type="ECO:0000256" key="1">
    <source>
        <dbReference type="ARBA" id="ARBA00009006"/>
    </source>
</evidence>
<evidence type="ECO:0000256" key="3">
    <source>
        <dbReference type="ARBA" id="ARBA00022722"/>
    </source>
</evidence>
<keyword evidence="5" id="KW-0378">Hydrolase</keyword>
<reference evidence="11" key="3">
    <citation type="submission" date="2025-08" db="UniProtKB">
        <authorList>
            <consortium name="RefSeq"/>
        </authorList>
    </citation>
    <scope>IDENTIFICATION</scope>
    <source>
        <strain evidence="11">CBS 342.82</strain>
    </source>
</reference>
<keyword evidence="7" id="KW-0456">Lyase</keyword>
<protein>
    <recommendedName>
        <fullName evidence="2">ribonuclease T1</fullName>
        <ecNumber evidence="2">4.6.1.24</ecNumber>
    </recommendedName>
</protein>
<feature type="signal peptide" evidence="9">
    <location>
        <begin position="1"/>
        <end position="20"/>
    </location>
</feature>
<dbReference type="GeneID" id="54364958"/>
<keyword evidence="4" id="KW-0255">Endonuclease</keyword>
<dbReference type="GO" id="GO:0046589">
    <property type="term" value="F:ribonuclease T1 activity"/>
    <property type="evidence" value="ECO:0007669"/>
    <property type="project" value="UniProtKB-EC"/>
</dbReference>
<dbReference type="OrthoDB" id="5425539at2759"/>
<keyword evidence="3" id="KW-0540">Nuclease</keyword>
<gene>
    <name evidence="11" type="ORF">K489DRAFT_405462</name>
</gene>
<dbReference type="Pfam" id="PF00545">
    <property type="entry name" value="Ribonuclease"/>
    <property type="match status" value="1"/>
</dbReference>
<dbReference type="EC" id="4.6.1.24" evidence="2"/>
<comment type="catalytic activity">
    <reaction evidence="8">
        <text>[RNA] containing guanosine + H2O = an [RNA fragment]-3'-guanosine-3'-phosphate + a 5'-hydroxy-ribonucleotide-3'-[RNA fragment].</text>
        <dbReference type="EC" id="4.6.1.24"/>
    </reaction>
</comment>
<evidence type="ECO:0000256" key="6">
    <source>
        <dbReference type="ARBA" id="ARBA00023157"/>
    </source>
</evidence>
<keyword evidence="6" id="KW-1015">Disulfide bond</keyword>